<dbReference type="PANTHER" id="PTHR43369">
    <property type="entry name" value="PHOSPHORIBOSYLGLYCINAMIDE FORMYLTRANSFERASE"/>
    <property type="match status" value="1"/>
</dbReference>
<dbReference type="PROSITE" id="PS00373">
    <property type="entry name" value="GART"/>
    <property type="match status" value="1"/>
</dbReference>
<reference evidence="8 9" key="1">
    <citation type="submission" date="2015-05" db="EMBL/GenBank/DDBJ databases">
        <title>Photobacterium galathea sp. nov.</title>
        <authorList>
            <person name="Machado H."/>
            <person name="Gram L."/>
        </authorList>
    </citation>
    <scope>NUCLEOTIDE SEQUENCE [LARGE SCALE GENOMIC DNA]</scope>
    <source>
        <strain evidence="8 9">CGMCC 1.12159</strain>
    </source>
</reference>
<comment type="pathway">
    <text evidence="1 6">Purine metabolism; IMP biosynthesis via de novo pathway; N(2)-formyl-N(1)-(5-phospho-D-ribosyl)glycinamide from N(1)-(5-phospho-D-ribosyl)glycinamide (10-formyl THF route): step 1/1.</text>
</comment>
<dbReference type="OrthoDB" id="9806170at2"/>
<feature type="binding site" evidence="6">
    <location>
        <begin position="91"/>
        <end position="94"/>
    </location>
    <ligand>
        <name>(6R)-10-formyltetrahydrofolate</name>
        <dbReference type="ChEBI" id="CHEBI:195366"/>
    </ligand>
</feature>
<dbReference type="InterPro" id="IPR002376">
    <property type="entry name" value="Formyl_transf_N"/>
</dbReference>
<evidence type="ECO:0000256" key="1">
    <source>
        <dbReference type="ARBA" id="ARBA00005054"/>
    </source>
</evidence>
<keyword evidence="2 6" id="KW-0808">Transferase</keyword>
<feature type="site" description="Raises pKa of active site His" evidence="6">
    <location>
        <position position="146"/>
    </location>
</feature>
<comment type="similarity">
    <text evidence="4 6">Belongs to the GART family.</text>
</comment>
<protein>
    <recommendedName>
        <fullName evidence="6">Phosphoribosylglycinamide formyltransferase</fullName>
        <ecNumber evidence="6">2.1.2.2</ecNumber>
    </recommendedName>
    <alternativeName>
        <fullName evidence="6">5'-phosphoribosylglycinamide transformylase</fullName>
    </alternativeName>
    <alternativeName>
        <fullName evidence="6">GAR transformylase</fullName>
        <shortName evidence="6">GART</shortName>
    </alternativeName>
</protein>
<keyword evidence="3 6" id="KW-0658">Purine biosynthesis</keyword>
<feature type="binding site" evidence="6">
    <location>
        <position position="66"/>
    </location>
    <ligand>
        <name>(6R)-10-formyltetrahydrofolate</name>
        <dbReference type="ChEBI" id="CHEBI:195366"/>
    </ligand>
</feature>
<accession>A0A0J1H3S9</accession>
<evidence type="ECO:0000313" key="9">
    <source>
        <dbReference type="Proteomes" id="UP000036097"/>
    </source>
</evidence>
<dbReference type="CDD" id="cd08645">
    <property type="entry name" value="FMT_core_GART"/>
    <property type="match status" value="1"/>
</dbReference>
<name>A0A0J1H3S9_9GAMM</name>
<comment type="caution">
    <text evidence="8">The sequence shown here is derived from an EMBL/GenBank/DDBJ whole genome shotgun (WGS) entry which is preliminary data.</text>
</comment>
<dbReference type="RefSeq" id="WP_047878482.1">
    <property type="nucleotide sequence ID" value="NZ_LDOT01000010.1"/>
</dbReference>
<dbReference type="Proteomes" id="UP000036097">
    <property type="component" value="Unassembled WGS sequence"/>
</dbReference>
<feature type="binding site" evidence="6">
    <location>
        <position position="108"/>
    </location>
    <ligand>
        <name>(6R)-10-formyltetrahydrofolate</name>
        <dbReference type="ChEBI" id="CHEBI:195366"/>
    </ligand>
</feature>
<evidence type="ECO:0000256" key="6">
    <source>
        <dbReference type="HAMAP-Rule" id="MF_01930"/>
    </source>
</evidence>
<comment type="catalytic activity">
    <reaction evidence="5 6">
        <text>N(1)-(5-phospho-beta-D-ribosyl)glycinamide + (6R)-10-formyltetrahydrofolate = N(2)-formyl-N(1)-(5-phospho-beta-D-ribosyl)glycinamide + (6S)-5,6,7,8-tetrahydrofolate + H(+)</text>
        <dbReference type="Rhea" id="RHEA:15053"/>
        <dbReference type="ChEBI" id="CHEBI:15378"/>
        <dbReference type="ChEBI" id="CHEBI:57453"/>
        <dbReference type="ChEBI" id="CHEBI:143788"/>
        <dbReference type="ChEBI" id="CHEBI:147286"/>
        <dbReference type="ChEBI" id="CHEBI:195366"/>
        <dbReference type="EC" id="2.1.2.2"/>
    </reaction>
</comment>
<evidence type="ECO:0000313" key="8">
    <source>
        <dbReference type="EMBL" id="KLV06441.1"/>
    </source>
</evidence>
<sequence length="216" mass="23723">MKRIVVLLSGNGSNLQAMIDACESGIINNAGVVAVLSNKADAYGLERARLAGIDALHLSAEHYPDRDAFDQAMAEQIDRYQPDLVVLAGFMRILSAEFVRHYQGRMINVHPSLLPKYPGLNTHQRAIDAGDNEHGTSVHFVTEELDGGPVILQAKVPIFSDDSADDVKDRVQQQEHRIYPLVANWCLSQRVVMEGNRARLDGNDLPSGGYASDDES</sequence>
<feature type="domain" description="Formyl transferase N-terminal" evidence="7">
    <location>
        <begin position="2"/>
        <end position="182"/>
    </location>
</feature>
<dbReference type="InterPro" id="IPR036477">
    <property type="entry name" value="Formyl_transf_N_sf"/>
</dbReference>
<evidence type="ECO:0000259" key="7">
    <source>
        <dbReference type="Pfam" id="PF00551"/>
    </source>
</evidence>
<dbReference type="Pfam" id="PF00551">
    <property type="entry name" value="Formyl_trans_N"/>
    <property type="match status" value="1"/>
</dbReference>
<organism evidence="8 9">
    <name type="scientific">Photobacterium aquae</name>
    <dbReference type="NCBI Taxonomy" id="1195763"/>
    <lineage>
        <taxon>Bacteria</taxon>
        <taxon>Pseudomonadati</taxon>
        <taxon>Pseudomonadota</taxon>
        <taxon>Gammaproteobacteria</taxon>
        <taxon>Vibrionales</taxon>
        <taxon>Vibrionaceae</taxon>
        <taxon>Photobacterium</taxon>
    </lineage>
</organism>
<dbReference type="PANTHER" id="PTHR43369:SF2">
    <property type="entry name" value="PHOSPHORIBOSYLGLYCINAMIDE FORMYLTRANSFERASE"/>
    <property type="match status" value="1"/>
</dbReference>
<evidence type="ECO:0000256" key="3">
    <source>
        <dbReference type="ARBA" id="ARBA00022755"/>
    </source>
</evidence>
<dbReference type="InterPro" id="IPR004607">
    <property type="entry name" value="GART"/>
</dbReference>
<dbReference type="EC" id="2.1.2.2" evidence="6"/>
<dbReference type="AlphaFoldDB" id="A0A0J1H3S9"/>
<feature type="binding site" evidence="6">
    <location>
        <begin position="12"/>
        <end position="14"/>
    </location>
    <ligand>
        <name>N(1)-(5-phospho-beta-D-ribosyl)glycinamide</name>
        <dbReference type="ChEBI" id="CHEBI:143788"/>
    </ligand>
</feature>
<dbReference type="STRING" id="1195763.ABT56_08640"/>
<dbReference type="InterPro" id="IPR001555">
    <property type="entry name" value="GART_AS"/>
</dbReference>
<dbReference type="Gene3D" id="3.40.50.170">
    <property type="entry name" value="Formyl transferase, N-terminal domain"/>
    <property type="match status" value="1"/>
</dbReference>
<proteinExistence type="inferred from homology"/>
<dbReference type="SUPFAM" id="SSF53328">
    <property type="entry name" value="Formyltransferase"/>
    <property type="match status" value="1"/>
</dbReference>
<evidence type="ECO:0000256" key="5">
    <source>
        <dbReference type="ARBA" id="ARBA00047664"/>
    </source>
</evidence>
<dbReference type="NCBIfam" id="TIGR00639">
    <property type="entry name" value="PurN"/>
    <property type="match status" value="1"/>
</dbReference>
<dbReference type="GO" id="GO:0004644">
    <property type="term" value="F:phosphoribosylglycinamide formyltransferase activity"/>
    <property type="evidence" value="ECO:0007669"/>
    <property type="project" value="UniProtKB-UniRule"/>
</dbReference>
<gene>
    <name evidence="6 8" type="primary">purN</name>
    <name evidence="8" type="ORF">ABT56_08640</name>
</gene>
<feature type="active site" description="Proton donor" evidence="6">
    <location>
        <position position="110"/>
    </location>
</feature>
<evidence type="ECO:0000256" key="4">
    <source>
        <dbReference type="ARBA" id="ARBA00038440"/>
    </source>
</evidence>
<keyword evidence="9" id="KW-1185">Reference proteome</keyword>
<dbReference type="PATRIC" id="fig|1195763.3.peg.1838"/>
<comment type="function">
    <text evidence="6">Catalyzes the transfer of a formyl group from 10-formyltetrahydrofolate to 5-phospho-ribosyl-glycinamide (GAR), producing 5-phospho-ribosyl-N-formylglycinamide (FGAR) and tetrahydrofolate.</text>
</comment>
<dbReference type="GO" id="GO:0006189">
    <property type="term" value="P:'de novo' IMP biosynthetic process"/>
    <property type="evidence" value="ECO:0007669"/>
    <property type="project" value="UniProtKB-UniRule"/>
</dbReference>
<dbReference type="HAMAP" id="MF_01930">
    <property type="entry name" value="PurN"/>
    <property type="match status" value="1"/>
</dbReference>
<dbReference type="UniPathway" id="UPA00074">
    <property type="reaction ID" value="UER00126"/>
</dbReference>
<evidence type="ECO:0000256" key="2">
    <source>
        <dbReference type="ARBA" id="ARBA00022679"/>
    </source>
</evidence>
<dbReference type="GO" id="GO:0005829">
    <property type="term" value="C:cytosol"/>
    <property type="evidence" value="ECO:0007669"/>
    <property type="project" value="TreeGrafter"/>
</dbReference>
<dbReference type="EMBL" id="LDOT01000010">
    <property type="protein sequence ID" value="KLV06441.1"/>
    <property type="molecule type" value="Genomic_DNA"/>
</dbReference>